<evidence type="ECO:0000313" key="4">
    <source>
        <dbReference type="Proteomes" id="UP000178943"/>
    </source>
</evidence>
<dbReference type="Gene3D" id="2.130.10.10">
    <property type="entry name" value="YVTN repeat-like/Quinoprotein amine dehydrogenase"/>
    <property type="match status" value="1"/>
</dbReference>
<dbReference type="SUPFAM" id="SSF82171">
    <property type="entry name" value="DPP6 N-terminal domain-like"/>
    <property type="match status" value="1"/>
</dbReference>
<dbReference type="STRING" id="1817863.A2Y62_03630"/>
<evidence type="ECO:0000313" key="3">
    <source>
        <dbReference type="EMBL" id="OGF59545.1"/>
    </source>
</evidence>
<organism evidence="3 4">
    <name type="scientific">Candidatus Fischerbacteria bacterium RBG_13_37_8</name>
    <dbReference type="NCBI Taxonomy" id="1817863"/>
    <lineage>
        <taxon>Bacteria</taxon>
        <taxon>Candidatus Fischeribacteriota</taxon>
    </lineage>
</organism>
<dbReference type="InterPro" id="IPR036770">
    <property type="entry name" value="Ankyrin_rpt-contain_sf"/>
</dbReference>
<dbReference type="Proteomes" id="UP000178943">
    <property type="component" value="Unassembled WGS sequence"/>
</dbReference>
<accession>A0A1F5V828</accession>
<dbReference type="PANTHER" id="PTHR24134">
    <property type="entry name" value="ANKYRIN REPEAT-CONTAINING PROTEIN DDB_G0279043"/>
    <property type="match status" value="1"/>
</dbReference>
<dbReference type="InterPro" id="IPR002110">
    <property type="entry name" value="Ankyrin_rpt"/>
</dbReference>
<evidence type="ECO:0000256" key="2">
    <source>
        <dbReference type="ARBA" id="ARBA00023043"/>
    </source>
</evidence>
<name>A0A1F5V828_9BACT</name>
<evidence type="ECO:0000256" key="1">
    <source>
        <dbReference type="ARBA" id="ARBA00022737"/>
    </source>
</evidence>
<dbReference type="Pfam" id="PF12796">
    <property type="entry name" value="Ank_2"/>
    <property type="match status" value="1"/>
</dbReference>
<dbReference type="Gene3D" id="1.25.40.20">
    <property type="entry name" value="Ankyrin repeat-containing domain"/>
    <property type="match status" value="1"/>
</dbReference>
<gene>
    <name evidence="3" type="ORF">A2Y62_03630</name>
</gene>
<reference evidence="3 4" key="1">
    <citation type="journal article" date="2016" name="Nat. Commun.">
        <title>Thousands of microbial genomes shed light on interconnected biogeochemical processes in an aquifer system.</title>
        <authorList>
            <person name="Anantharaman K."/>
            <person name="Brown C.T."/>
            <person name="Hug L.A."/>
            <person name="Sharon I."/>
            <person name="Castelle C.J."/>
            <person name="Probst A.J."/>
            <person name="Thomas B.C."/>
            <person name="Singh A."/>
            <person name="Wilkins M.J."/>
            <person name="Karaoz U."/>
            <person name="Brodie E.L."/>
            <person name="Williams K.H."/>
            <person name="Hubbard S.S."/>
            <person name="Banfield J.F."/>
        </authorList>
    </citation>
    <scope>NUCLEOTIDE SEQUENCE [LARGE SCALE GENOMIC DNA]</scope>
</reference>
<keyword evidence="1" id="KW-0677">Repeat</keyword>
<proteinExistence type="predicted"/>
<dbReference type="PANTHER" id="PTHR24134:SF9">
    <property type="entry name" value="ANKYRIN REPEAT AND SOCS BOX PROTEIN 8"/>
    <property type="match status" value="1"/>
</dbReference>
<keyword evidence="2" id="KW-0040">ANK repeat</keyword>
<sequence>MRADCPKCDPVEIARVLLAHGADVNAKNSFSFTPLHSAKSGDIAEFLIRNGADVNVRGSYKWTPLHNIINNDECQRGSVGKNKEALCNNTKNVCSVLLQHGREFADRGYGSHVVSPDGQLLARRANYVMPEDWGIEVDGLQTYKPVVTLKSDDQKSFGSFIFSRNGEFFIANDKIDLVSVWEVGSWNRKAKFYEGRTQHASLALGKNDTILALAGHKNFAIREVGSWKTIAVVKHGLIYNSNYPLHVSFFDNDTKLAINDNATFKIFETDSWKELNSWRFNIALDSCAYMWYRSLLVFVPEKKFFVMFCEEARENQVAGYDKREIRKYTIDLIESEAKSQWKDLAALIETDRYMSINALSIAIDNDKILALLDSNRNIQIWNIDKETLLSSFSSDSYYITSLSLNSDGTIVNAIGKIKDKSRDVYLFK</sequence>
<dbReference type="AlphaFoldDB" id="A0A1F5V828"/>
<dbReference type="EMBL" id="MFGW01000210">
    <property type="protein sequence ID" value="OGF59545.1"/>
    <property type="molecule type" value="Genomic_DNA"/>
</dbReference>
<comment type="caution">
    <text evidence="3">The sequence shown here is derived from an EMBL/GenBank/DDBJ whole genome shotgun (WGS) entry which is preliminary data.</text>
</comment>
<protein>
    <submittedName>
        <fullName evidence="3">Uncharacterized protein</fullName>
    </submittedName>
</protein>
<dbReference type="InterPro" id="IPR015943">
    <property type="entry name" value="WD40/YVTN_repeat-like_dom_sf"/>
</dbReference>
<dbReference type="SUPFAM" id="SSF48403">
    <property type="entry name" value="Ankyrin repeat"/>
    <property type="match status" value="1"/>
</dbReference>